<dbReference type="EMBL" id="BKCJ010003319">
    <property type="protein sequence ID" value="GEU54359.1"/>
    <property type="molecule type" value="Genomic_DNA"/>
</dbReference>
<evidence type="ECO:0000256" key="1">
    <source>
        <dbReference type="SAM" id="MobiDB-lite"/>
    </source>
</evidence>
<name>A0A6L2KZG7_TANCI</name>
<reference evidence="2" key="1">
    <citation type="journal article" date="2019" name="Sci. Rep.">
        <title>Draft genome of Tanacetum cinerariifolium, the natural source of mosquito coil.</title>
        <authorList>
            <person name="Yamashiro T."/>
            <person name="Shiraishi A."/>
            <person name="Satake H."/>
            <person name="Nakayama K."/>
        </authorList>
    </citation>
    <scope>NUCLEOTIDE SEQUENCE</scope>
</reference>
<feature type="region of interest" description="Disordered" evidence="1">
    <location>
        <begin position="116"/>
        <end position="139"/>
    </location>
</feature>
<feature type="region of interest" description="Disordered" evidence="1">
    <location>
        <begin position="32"/>
        <end position="51"/>
    </location>
</feature>
<feature type="compositionally biased region" description="Polar residues" evidence="1">
    <location>
        <begin position="32"/>
        <end position="49"/>
    </location>
</feature>
<evidence type="ECO:0000313" key="2">
    <source>
        <dbReference type="EMBL" id="GEU54359.1"/>
    </source>
</evidence>
<keyword evidence="2" id="KW-0548">Nucleotidyltransferase</keyword>
<dbReference type="GO" id="GO:0003964">
    <property type="term" value="F:RNA-directed DNA polymerase activity"/>
    <property type="evidence" value="ECO:0007669"/>
    <property type="project" value="UniProtKB-KW"/>
</dbReference>
<keyword evidence="2" id="KW-0808">Transferase</keyword>
<protein>
    <submittedName>
        <fullName evidence="2">Reverse transcriptase domain, reverse transcriptase zinc-binding domain protein</fullName>
    </submittedName>
</protein>
<dbReference type="AlphaFoldDB" id="A0A6L2KZG7"/>
<organism evidence="2">
    <name type="scientific">Tanacetum cinerariifolium</name>
    <name type="common">Dalmatian daisy</name>
    <name type="synonym">Chrysanthemum cinerariifolium</name>
    <dbReference type="NCBI Taxonomy" id="118510"/>
    <lineage>
        <taxon>Eukaryota</taxon>
        <taxon>Viridiplantae</taxon>
        <taxon>Streptophyta</taxon>
        <taxon>Embryophyta</taxon>
        <taxon>Tracheophyta</taxon>
        <taxon>Spermatophyta</taxon>
        <taxon>Magnoliopsida</taxon>
        <taxon>eudicotyledons</taxon>
        <taxon>Gunneridae</taxon>
        <taxon>Pentapetalae</taxon>
        <taxon>asterids</taxon>
        <taxon>campanulids</taxon>
        <taxon>Asterales</taxon>
        <taxon>Asteraceae</taxon>
        <taxon>Asteroideae</taxon>
        <taxon>Anthemideae</taxon>
        <taxon>Anthemidinae</taxon>
        <taxon>Tanacetum</taxon>
    </lineage>
</organism>
<comment type="caution">
    <text evidence="2">The sequence shown here is derived from an EMBL/GenBank/DDBJ whole genome shotgun (WGS) entry which is preliminary data.</text>
</comment>
<accession>A0A6L2KZG7</accession>
<sequence length="392" mass="44670">MWKLNIEQYFQVQDYALWDVIENGNSFNPVPRITTNADGTSTSTISGPVTTEEKAQKKNDVKARSMLDATVYAFLENQPNRTQLVHEDLEQIHEDDLRRNRFKMAVSFAEYESKKVLPENRSPRNQESRPRNQDNSRKTVIVEDTFSKAMVAIDGAGFDWSYMADDKVPTNMALMAFSDSEVHNRKTCSNTCLKSFKTPKNQYDNLRIELNKSVFHLANYKRGLASIEEQLVFYKKNEVVFYDQIVVHKRDASFRELDIIALNLKIEKLKKEKECNRIKIDNFENASKSLDKLIGSQITDNRKTGLGFTSYNVVAPPPIGLFAPLTIDLSSSGLEEIKQLEFESYGPKASKSVCVDTSNVIKKASNAPIIEDWVSDCDEDESDEMIVKSKNV</sequence>
<gene>
    <name evidence="2" type="ORF">Tci_026337</name>
</gene>
<proteinExistence type="predicted"/>
<keyword evidence="2" id="KW-0695">RNA-directed DNA polymerase</keyword>